<proteinExistence type="predicted"/>
<name>A0AAW0UEP0_SCYPA</name>
<keyword evidence="2" id="KW-1185">Reference proteome</keyword>
<dbReference type="PANTHER" id="PTHR46060">
    <property type="entry name" value="MARINER MOS1 TRANSPOSASE-LIKE PROTEIN"/>
    <property type="match status" value="1"/>
</dbReference>
<evidence type="ECO:0008006" key="3">
    <source>
        <dbReference type="Google" id="ProtNLM"/>
    </source>
</evidence>
<accession>A0AAW0UEP0</accession>
<dbReference type="GO" id="GO:0003676">
    <property type="term" value="F:nucleic acid binding"/>
    <property type="evidence" value="ECO:0007669"/>
    <property type="project" value="InterPro"/>
</dbReference>
<sequence length="97" mass="10868">MDKIEYRAVIEFLTKDGKNTKEIHNKLVVVYNDTAPSCATVIPLAQGISSWLNAPVHKARHAQAPLRDCGFEFNHPPYGPELAASDYFLFHQLNSSL</sequence>
<dbReference type="InterPro" id="IPR052709">
    <property type="entry name" value="Transposase-MT_Hybrid"/>
</dbReference>
<evidence type="ECO:0000313" key="1">
    <source>
        <dbReference type="EMBL" id="KAK8397763.1"/>
    </source>
</evidence>
<dbReference type="AlphaFoldDB" id="A0AAW0UEP0"/>
<dbReference type="EMBL" id="JARAKH010000013">
    <property type="protein sequence ID" value="KAK8397763.1"/>
    <property type="molecule type" value="Genomic_DNA"/>
</dbReference>
<reference evidence="1 2" key="1">
    <citation type="submission" date="2023-03" db="EMBL/GenBank/DDBJ databases">
        <title>High-quality genome of Scylla paramamosain provides insights in environmental adaptation.</title>
        <authorList>
            <person name="Zhang L."/>
        </authorList>
    </citation>
    <scope>NUCLEOTIDE SEQUENCE [LARGE SCALE GENOMIC DNA]</scope>
    <source>
        <strain evidence="1">LZ_2023a</strain>
        <tissue evidence="1">Muscle</tissue>
    </source>
</reference>
<evidence type="ECO:0000313" key="2">
    <source>
        <dbReference type="Proteomes" id="UP001487740"/>
    </source>
</evidence>
<organism evidence="1 2">
    <name type="scientific">Scylla paramamosain</name>
    <name type="common">Mud crab</name>
    <dbReference type="NCBI Taxonomy" id="85552"/>
    <lineage>
        <taxon>Eukaryota</taxon>
        <taxon>Metazoa</taxon>
        <taxon>Ecdysozoa</taxon>
        <taxon>Arthropoda</taxon>
        <taxon>Crustacea</taxon>
        <taxon>Multicrustacea</taxon>
        <taxon>Malacostraca</taxon>
        <taxon>Eumalacostraca</taxon>
        <taxon>Eucarida</taxon>
        <taxon>Decapoda</taxon>
        <taxon>Pleocyemata</taxon>
        <taxon>Brachyura</taxon>
        <taxon>Eubrachyura</taxon>
        <taxon>Portunoidea</taxon>
        <taxon>Portunidae</taxon>
        <taxon>Portuninae</taxon>
        <taxon>Scylla</taxon>
    </lineage>
</organism>
<gene>
    <name evidence="1" type="ORF">O3P69_004514</name>
</gene>
<comment type="caution">
    <text evidence="1">The sequence shown here is derived from an EMBL/GenBank/DDBJ whole genome shotgun (WGS) entry which is preliminary data.</text>
</comment>
<dbReference type="Proteomes" id="UP001487740">
    <property type="component" value="Unassembled WGS sequence"/>
</dbReference>
<protein>
    <recommendedName>
        <fullName evidence="3">Mos1 transposase HTH domain-containing protein</fullName>
    </recommendedName>
</protein>
<dbReference type="Gene3D" id="3.30.420.10">
    <property type="entry name" value="Ribonuclease H-like superfamily/Ribonuclease H"/>
    <property type="match status" value="1"/>
</dbReference>
<dbReference type="InterPro" id="IPR036397">
    <property type="entry name" value="RNaseH_sf"/>
</dbReference>
<dbReference type="PANTHER" id="PTHR46060:SF1">
    <property type="entry name" value="MARINER MOS1 TRANSPOSASE-LIKE PROTEIN"/>
    <property type="match status" value="1"/>
</dbReference>